<feature type="domain" description="HNH nuclease" evidence="1">
    <location>
        <begin position="161"/>
        <end position="213"/>
    </location>
</feature>
<dbReference type="Pfam" id="PF13391">
    <property type="entry name" value="HNH_2"/>
    <property type="match status" value="1"/>
</dbReference>
<keyword evidence="2" id="KW-0255">Endonuclease</keyword>
<dbReference type="Proteomes" id="UP000269493">
    <property type="component" value="Unassembled WGS sequence"/>
</dbReference>
<dbReference type="RefSeq" id="WP_022599938.1">
    <property type="nucleotide sequence ID" value="NZ_KI440780.1"/>
</dbReference>
<gene>
    <name evidence="2" type="ORF">BC742_1076</name>
</gene>
<dbReference type="GO" id="GO:0004519">
    <property type="term" value="F:endonuclease activity"/>
    <property type="evidence" value="ECO:0007669"/>
    <property type="project" value="UniProtKB-KW"/>
</dbReference>
<accession>A0A495WB74</accession>
<keyword evidence="3" id="KW-1185">Reference proteome</keyword>
<dbReference type="GeneID" id="92928875"/>
<keyword evidence="2" id="KW-0540">Nuclease</keyword>
<dbReference type="InterPro" id="IPR003615">
    <property type="entry name" value="HNH_nuc"/>
</dbReference>
<dbReference type="EMBL" id="RBXN01000003">
    <property type="protein sequence ID" value="RKT58941.1"/>
    <property type="molecule type" value="Genomic_DNA"/>
</dbReference>
<name>A0A495WB74_9BACT</name>
<reference evidence="2 3" key="1">
    <citation type="submission" date="2018-10" db="EMBL/GenBank/DDBJ databases">
        <title>Genomic Encyclopedia of Archaeal and Bacterial Type Strains, Phase II (KMG-II): from individual species to whole genera.</title>
        <authorList>
            <person name="Goeker M."/>
        </authorList>
    </citation>
    <scope>NUCLEOTIDE SEQUENCE [LARGE SCALE GENOMIC DNA]</scope>
    <source>
        <strain evidence="2 3">NSB1</strain>
    </source>
</reference>
<evidence type="ECO:0000313" key="2">
    <source>
        <dbReference type="EMBL" id="RKT58941.1"/>
    </source>
</evidence>
<evidence type="ECO:0000313" key="3">
    <source>
        <dbReference type="Proteomes" id="UP000269493"/>
    </source>
</evidence>
<keyword evidence="2" id="KW-0378">Hydrolase</keyword>
<proteinExistence type="predicted"/>
<dbReference type="AlphaFoldDB" id="A0A495WB74"/>
<organism evidence="2 3">
    <name type="scientific">Coprobacter fastidiosus NSB1 = JCM 33896</name>
    <dbReference type="NCBI Taxonomy" id="1349822"/>
    <lineage>
        <taxon>Bacteria</taxon>
        <taxon>Pseudomonadati</taxon>
        <taxon>Bacteroidota</taxon>
        <taxon>Bacteroidia</taxon>
        <taxon>Bacteroidales</taxon>
        <taxon>Barnesiellaceae</taxon>
        <taxon>Coprobacter</taxon>
    </lineage>
</organism>
<protein>
    <submittedName>
        <fullName evidence="2">HNH endonuclease</fullName>
    </submittedName>
</protein>
<comment type="caution">
    <text evidence="2">The sequence shown here is derived from an EMBL/GenBank/DDBJ whole genome shotgun (WGS) entry which is preliminary data.</text>
</comment>
<sequence length="265" mass="31226">MTKELENRILLLYAILNLGGNSNKKEVLDFIIENDLIALEDVDKELLVSRKEIRWRNELAYVRQHLVEIDALNRYEWSITPIGKMYYNSLVHDLTNIDTEYKLQRLKKPNIFVPISDFRVEVIEDIYKGVELSSTNIEAIVLCRRGQGIFRLNLLKLWKKCCVTGYSNGELLIASHIKPWRFSNNFERLDKFNGLLLTPTLDRLFDKGLITFDCNNGKILLSKELKDIELLGINSDMRINLFEENKKYLEYHNKHVFKDKIEMRL</sequence>
<evidence type="ECO:0000259" key="1">
    <source>
        <dbReference type="Pfam" id="PF13391"/>
    </source>
</evidence>